<evidence type="ECO:0000256" key="1">
    <source>
        <dbReference type="SAM" id="MobiDB-lite"/>
    </source>
</evidence>
<accession>A0ABT2ND20</accession>
<evidence type="ECO:0000313" key="2">
    <source>
        <dbReference type="EMBL" id="MCT7980589.1"/>
    </source>
</evidence>
<evidence type="ECO:0000313" key="3">
    <source>
        <dbReference type="Proteomes" id="UP001525961"/>
    </source>
</evidence>
<dbReference type="RefSeq" id="WP_261201063.1">
    <property type="nucleotide sequence ID" value="NZ_JAMXFA010000040.1"/>
</dbReference>
<reference evidence="2 3" key="1">
    <citation type="journal article" date="2022" name="Front. Microbiol.">
        <title>High genomic differentiation and limited gene flow indicate recent cryptic speciation within the genus Laspinema (cyanobacteria).</title>
        <authorList>
            <person name="Stanojkovic A."/>
            <person name="Skoupy S."/>
            <person name="Skaloud P."/>
            <person name="Dvorak P."/>
        </authorList>
    </citation>
    <scope>NUCLEOTIDE SEQUENCE [LARGE SCALE GENOMIC DNA]</scope>
    <source>
        <strain evidence="2 3">D3b</strain>
    </source>
</reference>
<organism evidence="2 3">
    <name type="scientific">Laspinema olomoucense D3b</name>
    <dbReference type="NCBI Taxonomy" id="2953688"/>
    <lineage>
        <taxon>Bacteria</taxon>
        <taxon>Bacillati</taxon>
        <taxon>Cyanobacteriota</taxon>
        <taxon>Cyanophyceae</taxon>
        <taxon>Oscillatoriophycideae</taxon>
        <taxon>Oscillatoriales</taxon>
        <taxon>Laspinemataceae</taxon>
        <taxon>Laspinema</taxon>
        <taxon>Laspinema olomoucense</taxon>
    </lineage>
</organism>
<comment type="caution">
    <text evidence="2">The sequence shown here is derived from an EMBL/GenBank/DDBJ whole genome shotgun (WGS) entry which is preliminary data.</text>
</comment>
<feature type="region of interest" description="Disordered" evidence="1">
    <location>
        <begin position="1"/>
        <end position="20"/>
    </location>
</feature>
<sequence length="51" mass="5732">MKNRSDYSYAPQLSPLDTPVSISLPKMESQRLPRHCCVSQAARSPQMPTLN</sequence>
<gene>
    <name evidence="2" type="ORF">NG792_22960</name>
</gene>
<name>A0ABT2ND20_9CYAN</name>
<proteinExistence type="predicted"/>
<keyword evidence="3" id="KW-1185">Reference proteome</keyword>
<protein>
    <submittedName>
        <fullName evidence="2">Uncharacterized protein</fullName>
    </submittedName>
</protein>
<dbReference type="EMBL" id="JAMXFA010000040">
    <property type="protein sequence ID" value="MCT7980589.1"/>
    <property type="molecule type" value="Genomic_DNA"/>
</dbReference>
<dbReference type="Proteomes" id="UP001525961">
    <property type="component" value="Unassembled WGS sequence"/>
</dbReference>